<dbReference type="PANTHER" id="PTHR33386:SF13">
    <property type="entry name" value="EXPRESSED PROTEIN"/>
    <property type="match status" value="1"/>
</dbReference>
<dbReference type="EMBL" id="LR862147">
    <property type="protein sequence ID" value="CAD1827952.1"/>
    <property type="molecule type" value="Genomic_DNA"/>
</dbReference>
<name>A0A6V7PAS2_ANACO</name>
<proteinExistence type="predicted"/>
<sequence>MVCSPLTIVKELLLLNQQMKLIIDTKNILGTNWQQHLYTTIHSSSILFVKNKRRTMASTNEAPSWADQWGAGGIGDRGDPDKEAKAKENDKKSTGGNAKSLASASFNKAKAAAITGAQKVKCGTSTGFKWVKAKCQKPVLNESMNE</sequence>
<gene>
    <name evidence="2" type="ORF">CB5_LOCUS11163</name>
</gene>
<feature type="region of interest" description="Disordered" evidence="1">
    <location>
        <begin position="59"/>
        <end position="99"/>
    </location>
</feature>
<feature type="compositionally biased region" description="Basic and acidic residues" evidence="1">
    <location>
        <begin position="76"/>
        <end position="93"/>
    </location>
</feature>
<dbReference type="PANTHER" id="PTHR33386">
    <property type="entry name" value="OS02G0740600 PROTEIN"/>
    <property type="match status" value="1"/>
</dbReference>
<dbReference type="AlphaFoldDB" id="A0A6V7PAS2"/>
<reference evidence="2" key="1">
    <citation type="submission" date="2020-07" db="EMBL/GenBank/DDBJ databases">
        <authorList>
            <person name="Lin J."/>
        </authorList>
    </citation>
    <scope>NUCLEOTIDE SEQUENCE</scope>
</reference>
<evidence type="ECO:0000313" key="2">
    <source>
        <dbReference type="EMBL" id="CAD1827952.1"/>
    </source>
</evidence>
<accession>A0A6V7PAS2</accession>
<evidence type="ECO:0000256" key="1">
    <source>
        <dbReference type="SAM" id="MobiDB-lite"/>
    </source>
</evidence>
<protein>
    <submittedName>
        <fullName evidence="2">Uncharacterized protein</fullName>
    </submittedName>
</protein>
<organism evidence="2">
    <name type="scientific">Ananas comosus var. bracteatus</name>
    <name type="common">red pineapple</name>
    <dbReference type="NCBI Taxonomy" id="296719"/>
    <lineage>
        <taxon>Eukaryota</taxon>
        <taxon>Viridiplantae</taxon>
        <taxon>Streptophyta</taxon>
        <taxon>Embryophyta</taxon>
        <taxon>Tracheophyta</taxon>
        <taxon>Spermatophyta</taxon>
        <taxon>Magnoliopsida</taxon>
        <taxon>Liliopsida</taxon>
        <taxon>Poales</taxon>
        <taxon>Bromeliaceae</taxon>
        <taxon>Bromelioideae</taxon>
        <taxon>Ananas</taxon>
    </lineage>
</organism>